<dbReference type="HOGENOM" id="CLU_186363_0_0_1"/>
<reference evidence="1" key="1">
    <citation type="submission" date="2015-04" db="UniProtKB">
        <authorList>
            <consortium name="EnsemblPlants"/>
        </authorList>
    </citation>
    <scope>IDENTIFICATION</scope>
</reference>
<organism evidence="1">
    <name type="scientific">Oryza glumipatula</name>
    <dbReference type="NCBI Taxonomy" id="40148"/>
    <lineage>
        <taxon>Eukaryota</taxon>
        <taxon>Viridiplantae</taxon>
        <taxon>Streptophyta</taxon>
        <taxon>Embryophyta</taxon>
        <taxon>Tracheophyta</taxon>
        <taxon>Spermatophyta</taxon>
        <taxon>Magnoliopsida</taxon>
        <taxon>Liliopsida</taxon>
        <taxon>Poales</taxon>
        <taxon>Poaceae</taxon>
        <taxon>BOP clade</taxon>
        <taxon>Oryzoideae</taxon>
        <taxon>Oryzeae</taxon>
        <taxon>Oryzinae</taxon>
        <taxon>Oryza</taxon>
    </lineage>
</organism>
<dbReference type="AlphaFoldDB" id="A0A0D9Z7X6"/>
<accession>A0A0D9Z7X6</accession>
<reference evidence="1" key="2">
    <citation type="submission" date="2018-05" db="EMBL/GenBank/DDBJ databases">
        <title>OgluRS3 (Oryza glumaepatula Reference Sequence Version 3).</title>
        <authorList>
            <person name="Zhang J."/>
            <person name="Kudrna D."/>
            <person name="Lee S."/>
            <person name="Talag J."/>
            <person name="Welchert J."/>
            <person name="Wing R.A."/>
        </authorList>
    </citation>
    <scope>NUCLEOTIDE SEQUENCE [LARGE SCALE GENOMIC DNA]</scope>
</reference>
<sequence>MWDLCCSCDPICKSQRVELIGIVTPNLLVSVQHWNRYHNRGASRTSSLSRSCHSGYTLSKNIVHLVHGESWGEHPTMPHPICAFHQHQPFAEH</sequence>
<evidence type="ECO:0000313" key="1">
    <source>
        <dbReference type="EnsemblPlants" id="OGLUM03G19450.1"/>
    </source>
</evidence>
<protein>
    <submittedName>
        <fullName evidence="1">Uncharacterized protein</fullName>
    </submittedName>
</protein>
<dbReference type="Proteomes" id="UP000026961">
    <property type="component" value="Chromosome 3"/>
</dbReference>
<name>A0A0D9Z7X6_9ORYZ</name>
<dbReference type="EnsemblPlants" id="OGLUM03G19450.1">
    <property type="protein sequence ID" value="OGLUM03G19450.1"/>
    <property type="gene ID" value="OGLUM03G19450"/>
</dbReference>
<keyword evidence="2" id="KW-1185">Reference proteome</keyword>
<dbReference type="Gramene" id="OGLUM03G19450.1">
    <property type="protein sequence ID" value="OGLUM03G19450.1"/>
    <property type="gene ID" value="OGLUM03G19450"/>
</dbReference>
<proteinExistence type="predicted"/>
<evidence type="ECO:0000313" key="2">
    <source>
        <dbReference type="Proteomes" id="UP000026961"/>
    </source>
</evidence>